<proteinExistence type="predicted"/>
<organism evidence="2 3">
    <name type="scientific">Paraburkholderia podalyriae</name>
    <dbReference type="NCBI Taxonomy" id="1938811"/>
    <lineage>
        <taxon>Bacteria</taxon>
        <taxon>Pseudomonadati</taxon>
        <taxon>Pseudomonadota</taxon>
        <taxon>Betaproteobacteria</taxon>
        <taxon>Burkholderiales</taxon>
        <taxon>Burkholderiaceae</taxon>
        <taxon>Paraburkholderia</taxon>
    </lineage>
</organism>
<dbReference type="EMBL" id="VZQQ01000067">
    <property type="protein sequence ID" value="MBC8751782.1"/>
    <property type="molecule type" value="Genomic_DNA"/>
</dbReference>
<reference evidence="2 3" key="1">
    <citation type="submission" date="2019-09" db="EMBL/GenBank/DDBJ databases">
        <title>Paraburkholderia podalyriae sp. nov., A South African Podalyria-associated rhizobium.</title>
        <authorList>
            <person name="Mavima L."/>
            <person name="Beukes C.W."/>
            <person name="Palmer M."/>
            <person name="De Meyer S.E."/>
            <person name="James E.K."/>
            <person name="Maluk M."/>
            <person name="Avontuur J.R."/>
            <person name="Chan W.Y."/>
            <person name="Venter S.N."/>
            <person name="Steenkamp E.T."/>
        </authorList>
    </citation>
    <scope>NUCLEOTIDE SEQUENCE [LARGE SCALE GENOMIC DNA]</scope>
    <source>
        <strain evidence="2 3">WC7.3b</strain>
    </source>
</reference>
<protein>
    <recommendedName>
        <fullName evidence="1">VapC50 C-terminal domain-containing protein</fullName>
    </recommendedName>
</protein>
<evidence type="ECO:0000313" key="3">
    <source>
        <dbReference type="Proteomes" id="UP000736373"/>
    </source>
</evidence>
<keyword evidence="3" id="KW-1185">Reference proteome</keyword>
<dbReference type="Proteomes" id="UP000736373">
    <property type="component" value="Unassembled WGS sequence"/>
</dbReference>
<feature type="domain" description="VapC50 C-terminal" evidence="1">
    <location>
        <begin position="24"/>
        <end position="76"/>
    </location>
</feature>
<evidence type="ECO:0000313" key="2">
    <source>
        <dbReference type="EMBL" id="MBC8751782.1"/>
    </source>
</evidence>
<dbReference type="RefSeq" id="WP_187638690.1">
    <property type="nucleotide sequence ID" value="NZ_VZQQ01000067.1"/>
</dbReference>
<comment type="caution">
    <text evidence="2">The sequence shown here is derived from an EMBL/GenBank/DDBJ whole genome shotgun (WGS) entry which is preliminary data.</text>
</comment>
<evidence type="ECO:0000259" key="1">
    <source>
        <dbReference type="Pfam" id="PF26343"/>
    </source>
</evidence>
<gene>
    <name evidence="2" type="ORF">F6X42_36395</name>
</gene>
<dbReference type="Pfam" id="PF26343">
    <property type="entry name" value="VapC50_C"/>
    <property type="match status" value="1"/>
</dbReference>
<accession>A0ABR7PZU7</accession>
<sequence>MTFNLKDFAVDHLRDDLAIEVIHPDSFVRDLIDLNEKRAAGAFRELRARKRHPHWEGDELIERARRAGLLQTAAWLEGEDVRRLL</sequence>
<name>A0ABR7PZU7_9BURK</name>
<dbReference type="InterPro" id="IPR058652">
    <property type="entry name" value="VapC50_C"/>
</dbReference>